<gene>
    <name evidence="3" type="primary">pyrG_1</name>
    <name evidence="3" type="ORF">CM83_104677</name>
</gene>
<feature type="non-terminal residue" evidence="3">
    <location>
        <position position="1"/>
    </location>
</feature>
<evidence type="ECO:0000256" key="2">
    <source>
        <dbReference type="SAM" id="MobiDB-lite"/>
    </source>
</evidence>
<feature type="compositionally biased region" description="Acidic residues" evidence="2">
    <location>
        <begin position="45"/>
        <end position="54"/>
    </location>
</feature>
<accession>A0A0A9YXP1</accession>
<feature type="region of interest" description="Disordered" evidence="2">
    <location>
        <begin position="22"/>
        <end position="54"/>
    </location>
</feature>
<protein>
    <submittedName>
        <fullName evidence="3">CTP synthase</fullName>
    </submittedName>
</protein>
<evidence type="ECO:0000256" key="1">
    <source>
        <dbReference type="SAM" id="Coils"/>
    </source>
</evidence>
<proteinExistence type="predicted"/>
<dbReference type="EMBL" id="GBHO01007736">
    <property type="protein sequence ID" value="JAG35868.1"/>
    <property type="molecule type" value="Transcribed_RNA"/>
</dbReference>
<feature type="coiled-coil region" evidence="1">
    <location>
        <begin position="73"/>
        <end position="107"/>
    </location>
</feature>
<organism evidence="3">
    <name type="scientific">Lygus hesperus</name>
    <name type="common">Western plant bug</name>
    <dbReference type="NCBI Taxonomy" id="30085"/>
    <lineage>
        <taxon>Eukaryota</taxon>
        <taxon>Metazoa</taxon>
        <taxon>Ecdysozoa</taxon>
        <taxon>Arthropoda</taxon>
        <taxon>Hexapoda</taxon>
        <taxon>Insecta</taxon>
        <taxon>Pterygota</taxon>
        <taxon>Neoptera</taxon>
        <taxon>Paraneoptera</taxon>
        <taxon>Hemiptera</taxon>
        <taxon>Heteroptera</taxon>
        <taxon>Panheteroptera</taxon>
        <taxon>Cimicomorpha</taxon>
        <taxon>Miridae</taxon>
        <taxon>Mirini</taxon>
        <taxon>Lygus</taxon>
    </lineage>
</organism>
<reference evidence="3" key="2">
    <citation type="submission" date="2014-07" db="EMBL/GenBank/DDBJ databases">
        <authorList>
            <person name="Hull J."/>
        </authorList>
    </citation>
    <scope>NUCLEOTIDE SEQUENCE</scope>
</reference>
<keyword evidence="1" id="KW-0175">Coiled coil</keyword>
<reference evidence="3" key="1">
    <citation type="journal article" date="2014" name="PLoS ONE">
        <title>Transcriptome-Based Identification of ABC Transporters in the Western Tarnished Plant Bug Lygus hesperus.</title>
        <authorList>
            <person name="Hull J.J."/>
            <person name="Chaney K."/>
            <person name="Geib S.M."/>
            <person name="Fabrick J.A."/>
            <person name="Brent C.S."/>
            <person name="Walsh D."/>
            <person name="Lavine L.C."/>
        </authorList>
    </citation>
    <scope>NUCLEOTIDE SEQUENCE</scope>
</reference>
<feature type="compositionally biased region" description="Polar residues" evidence="2">
    <location>
        <begin position="23"/>
        <end position="37"/>
    </location>
</feature>
<sequence length="110" mass="12303">RFQKENQKPWLCVDCFKVKRKSISGSQSGSVNNSPATSIAGDKAEQDELDEPDSDQDLKALILSFRSEIRSNHADLKDALRVNSEDIQELKNDLNSYSDTIKENTDAITS</sequence>
<name>A0A0A9YXP1_LYGHE</name>
<dbReference type="AlphaFoldDB" id="A0A0A9YXP1"/>
<evidence type="ECO:0000313" key="3">
    <source>
        <dbReference type="EMBL" id="JAG35868.1"/>
    </source>
</evidence>
<feature type="non-terminal residue" evidence="3">
    <location>
        <position position="110"/>
    </location>
</feature>